<name>R4TL01_9CAUD</name>
<protein>
    <submittedName>
        <fullName evidence="1">Uncharacterized protein</fullName>
    </submittedName>
</protein>
<accession>R4TL01</accession>
<dbReference type="KEGG" id="vg:16193969"/>
<organism evidence="1 2">
    <name type="scientific">Halogranum tailed virus 1</name>
    <dbReference type="NCBI Taxonomy" id="1273749"/>
    <lineage>
        <taxon>Viruses</taxon>
        <taxon>Duplodnaviria</taxon>
        <taxon>Heunggongvirae</taxon>
        <taxon>Uroviricota</taxon>
        <taxon>Caudoviricetes</taxon>
        <taxon>Thumleimavirales</taxon>
        <taxon>Halomagnusviridae</taxon>
        <taxon>Hagravirus</taxon>
        <taxon>Hagravirus capitaneum</taxon>
        <taxon>Hagravirus HGTV1</taxon>
    </lineage>
</organism>
<reference evidence="1 2" key="1">
    <citation type="submission" date="2012-12" db="EMBL/GenBank/DDBJ databases">
        <authorList>
            <person name="Sencilo A."/>
            <person name="Jacobs-Sera D."/>
            <person name="Russell D.A."/>
            <person name="Ko C."/>
            <person name="Atanasova N."/>
            <person name="Osterlund E."/>
            <person name="Oksanen H.M."/>
            <person name="Bamford D.H."/>
            <person name="Hatfull G.F."/>
            <person name="Roine E."/>
            <person name="Hendrix R.W."/>
        </authorList>
    </citation>
    <scope>NUCLEOTIDE SEQUENCE [LARGE SCALE GENOMIC DNA]</scope>
</reference>
<proteinExistence type="predicted"/>
<evidence type="ECO:0000313" key="2">
    <source>
        <dbReference type="Proteomes" id="UP000202786"/>
    </source>
</evidence>
<dbReference type="EMBL" id="KC292026">
    <property type="protein sequence ID" value="AGM11352.1"/>
    <property type="molecule type" value="Genomic_DNA"/>
</dbReference>
<keyword evidence="2" id="KW-1185">Reference proteome</keyword>
<dbReference type="RefSeq" id="YP_008059230.1">
    <property type="nucleotide sequence ID" value="NC_021328.1"/>
</dbReference>
<sequence>MALDSDGTLYDDRDPVTLSGLREDQMAVTPKDLREAGSNVDIAASAEDLQAENSIGLTPTENIERLQALGWYTAEEAERRKKQLRANIEEAEQQEPKGLVSVEMVYNQPNISVSSSGRFKEHQTIDGPIVRQKIGEGNVEIEIEGVCTTPEAKVIDTLRFEGTITVLSDRYSGEVQIASTSTSPLEDGGAMNLDGQFTHTFGISCVEVE</sequence>
<gene>
    <name evidence="1" type="primary">22</name>
    <name evidence="1" type="ORF">HGTV1_22</name>
</gene>
<evidence type="ECO:0000313" key="1">
    <source>
        <dbReference type="EMBL" id="AGM11352.1"/>
    </source>
</evidence>
<dbReference type="GeneID" id="16193969"/>
<dbReference type="Proteomes" id="UP000202786">
    <property type="component" value="Segment"/>
</dbReference>